<feature type="chain" id="PRO_5028032819" evidence="2">
    <location>
        <begin position="21"/>
        <end position="71"/>
    </location>
</feature>
<dbReference type="Proteomes" id="UP000752696">
    <property type="component" value="Unassembled WGS sequence"/>
</dbReference>
<feature type="signal peptide" evidence="2">
    <location>
        <begin position="1"/>
        <end position="20"/>
    </location>
</feature>
<evidence type="ECO:0000313" key="3">
    <source>
        <dbReference type="EMBL" id="CAD1478600.1"/>
    </source>
</evidence>
<evidence type="ECO:0000256" key="1">
    <source>
        <dbReference type="SAM" id="MobiDB-lite"/>
    </source>
</evidence>
<feature type="non-terminal residue" evidence="3">
    <location>
        <position position="71"/>
    </location>
</feature>
<name>A0A6V7HDZ9_9HYME</name>
<dbReference type="AlphaFoldDB" id="A0A6V7HDZ9"/>
<comment type="caution">
    <text evidence="3">The sequence shown here is derived from an EMBL/GenBank/DDBJ whole genome shotgun (WGS) entry which is preliminary data.</text>
</comment>
<protein>
    <submittedName>
        <fullName evidence="3">Uncharacterized protein</fullName>
    </submittedName>
</protein>
<dbReference type="EMBL" id="CAJDYZ010010877">
    <property type="protein sequence ID" value="CAD1478600.1"/>
    <property type="molecule type" value="Genomic_DNA"/>
</dbReference>
<accession>A0A6V7HDZ9</accession>
<dbReference type="OrthoDB" id="10520557at2759"/>
<gene>
    <name evidence="3" type="ORF">MHI_LOCUS805189</name>
</gene>
<feature type="region of interest" description="Disordered" evidence="1">
    <location>
        <begin position="29"/>
        <end position="71"/>
    </location>
</feature>
<proteinExistence type="predicted"/>
<evidence type="ECO:0000256" key="2">
    <source>
        <dbReference type="SAM" id="SignalP"/>
    </source>
</evidence>
<keyword evidence="2" id="KW-0732">Signal</keyword>
<reference evidence="3" key="1">
    <citation type="submission" date="2020-07" db="EMBL/GenBank/DDBJ databases">
        <authorList>
            <person name="Nazaruddin N."/>
        </authorList>
    </citation>
    <scope>NUCLEOTIDE SEQUENCE</scope>
</reference>
<organism evidence="3 4">
    <name type="scientific">Heterotrigona itama</name>
    <dbReference type="NCBI Taxonomy" id="395501"/>
    <lineage>
        <taxon>Eukaryota</taxon>
        <taxon>Metazoa</taxon>
        <taxon>Ecdysozoa</taxon>
        <taxon>Arthropoda</taxon>
        <taxon>Hexapoda</taxon>
        <taxon>Insecta</taxon>
        <taxon>Pterygota</taxon>
        <taxon>Neoptera</taxon>
        <taxon>Endopterygota</taxon>
        <taxon>Hymenoptera</taxon>
        <taxon>Apocrita</taxon>
        <taxon>Aculeata</taxon>
        <taxon>Apoidea</taxon>
        <taxon>Anthophila</taxon>
        <taxon>Apidae</taxon>
        <taxon>Heterotrigona</taxon>
    </lineage>
</organism>
<evidence type="ECO:0000313" key="4">
    <source>
        <dbReference type="Proteomes" id="UP000752696"/>
    </source>
</evidence>
<keyword evidence="4" id="KW-1185">Reference proteome</keyword>
<sequence length="71" mass="7899">MPISGSYLVPFFHLLGHVYALQITLTSPGEYNEANPRNPRSSAGLRLDRVSSSPDCEDVKEKRKFSSSSWA</sequence>